<evidence type="ECO:0000256" key="1">
    <source>
        <dbReference type="ARBA" id="ARBA00022737"/>
    </source>
</evidence>
<dbReference type="PROSITE" id="PS50853">
    <property type="entry name" value="FN3"/>
    <property type="match status" value="11"/>
</dbReference>
<dbReference type="InterPro" id="IPR036116">
    <property type="entry name" value="FN3_sf"/>
</dbReference>
<protein>
    <submittedName>
        <fullName evidence="4">Unannotated protein</fullName>
    </submittedName>
</protein>
<feature type="domain" description="Fibronectin type-III" evidence="3">
    <location>
        <begin position="327"/>
        <end position="422"/>
    </location>
</feature>
<organism evidence="4">
    <name type="scientific">freshwater metagenome</name>
    <dbReference type="NCBI Taxonomy" id="449393"/>
    <lineage>
        <taxon>unclassified sequences</taxon>
        <taxon>metagenomes</taxon>
        <taxon>ecological metagenomes</taxon>
    </lineage>
</organism>
<proteinExistence type="predicted"/>
<dbReference type="InterPro" id="IPR013783">
    <property type="entry name" value="Ig-like_fold"/>
</dbReference>
<dbReference type="PANTHER" id="PTHR13817:SF73">
    <property type="entry name" value="FIBRONECTIN TYPE-III DOMAIN-CONTAINING PROTEIN"/>
    <property type="match status" value="1"/>
</dbReference>
<dbReference type="InterPro" id="IPR050964">
    <property type="entry name" value="Striated_Muscle_Regulatory"/>
</dbReference>
<feature type="domain" description="Fibronectin type-III" evidence="3">
    <location>
        <begin position="1572"/>
        <end position="1671"/>
    </location>
</feature>
<name>A0A6J6W741_9ZZZZ</name>
<keyword evidence="1" id="KW-0677">Repeat</keyword>
<feature type="domain" description="Fibronectin type-III" evidence="3">
    <location>
        <begin position="230"/>
        <end position="326"/>
    </location>
</feature>
<dbReference type="InterPro" id="IPR003961">
    <property type="entry name" value="FN3_dom"/>
</dbReference>
<dbReference type="SMART" id="SM00060">
    <property type="entry name" value="FN3"/>
    <property type="match status" value="13"/>
</dbReference>
<evidence type="ECO:0000313" key="4">
    <source>
        <dbReference type="EMBL" id="CAB4779294.1"/>
    </source>
</evidence>
<feature type="domain" description="Fibronectin type-III" evidence="3">
    <location>
        <begin position="56"/>
        <end position="140"/>
    </location>
</feature>
<feature type="domain" description="Fibronectin type-III" evidence="3">
    <location>
        <begin position="605"/>
        <end position="697"/>
    </location>
</feature>
<feature type="domain" description="Fibronectin type-III" evidence="3">
    <location>
        <begin position="699"/>
        <end position="794"/>
    </location>
</feature>
<accession>A0A6J6W741</accession>
<reference evidence="4" key="1">
    <citation type="submission" date="2020-05" db="EMBL/GenBank/DDBJ databases">
        <authorList>
            <person name="Chiriac C."/>
            <person name="Salcher M."/>
            <person name="Ghai R."/>
            <person name="Kavagutti S V."/>
        </authorList>
    </citation>
    <scope>NUCLEOTIDE SEQUENCE</scope>
</reference>
<evidence type="ECO:0000256" key="2">
    <source>
        <dbReference type="SAM" id="MobiDB-lite"/>
    </source>
</evidence>
<sequence>MTNLVRRLVTVSVLSALVLSAAAPANASLKHGKRFVPARVHHAKLPVHHALGASVAPGTPTNFVAAAGDQQAMFSWSPASGATRYVVMLQPNNASCVTLITTCAVRGLVNGTSYSATVVAVNSAVRSAASAARTVTPVASPPNAPRAVSAIAFGLHARVTWLPVTGLSSPVTSYTATSTPGALTCTSATPTCVISELEAGTSYTFTVTATNAIGTSPDSSPSTSITILDRPDSPTNITLAPSPDSIGVSWDAPAATGGSAIDSYKATAYLASSGAPVAHCRISGATACEIVGLSTATSYVVRVLAHNTVGYSIASSTAGPVLTGYNPPGQPLSVNVLGAPASLSISWLAPSSDGGGEITGYTVTADDGDGGLFTCTTTSELTCTISDLTDGVTYAVTVVATNGMGDSVVSESISGTPGSVPDAPTDLVITPGNGGATVTWTAPIFVGGSGVTNYTVTADDGNGGLFTCSTATTSCVVIGLTNGTNYIFTVVATNLTGDSNASTSAAGTPKTNPGAPTNVSATAGDGTLSVGFTAPLSNGGASITGYTVTADDGDGGLFTCQTSKLTCTITDLTNGVMYIITVVATTVAGDSGNSTALAATPYTTPSAPLSPSATAGDGTLDVSWSVPATNGGDSIFRYTATADDGDGGLFTCVTNATSCIITGLTNDVTYTVTVVATNNAGDSQNSASITAAPTPPVFAPDAPTNVTATIGNATLDVEWDWPLSDGGSAVTSFLVTATDSNSNSYTCLAGPGLTPMWNACTLSGITNGVEYTITVVATNKSGDSLASTAITATPCTTPDPPQQITATSGVGYVTISWIAPVGDGGSPILAYTAYAFDPDGNSAGMCSVSSEEFFCTITGLTNFTSYSFTVTAANVAGESASAVLPSLRNPQSIIEWGPGWLAYDNWDGFISSDPWTQSQFSSANNGVTQGWDCYVKFMVAGPNGGVYTQNDCGDMYFIDSFGNYTYIGWNTQGSGYQFAIGPDGQLVFATDSNSLHVYDYNTSRWYEKYIIGSDCINGVTIDRNGTIWISDICRDDIAEVTANIFDGLDGNWYGTAWKSLDICNPYWLSTDSTGTIYIGNYWCGDSYSTYSTSNGLTYVSTPGYYPLFVGGVAGQAAPIDFDNWPHRLFSSGVSAMPRSNEPAVPQNGSVYTVGGTWIRANWSEPRYQGLSGGVTSYRLTATGPEGDVHSCVTNQHGITNQDYWMYACVVGGLTPGETYSVTVLATNSAGDGPAEDLGTATTYDPIVTVPELTGTAQNYQSTTVADLSVDGSNITVNNLPPNYMVTVWATNASLAVSQWRQTNPILQATYWGGGKTSVMSFTGDTYGINFDLSHLTITPNVANQPVTIYAIATPNNIIYNPVNGHYYASTMWANHNSDFAGNLSYASQQNFLGMQGYMATPLTASELTFLNGFVSNDTYYGGSDDPAFVLNPTTGQPLYQYLYANNDSSTASTSDYQSDPNASFQRWYWVSGPHAGEQFANGGQLLYAGGGNAGTGTGVNGYQSLFCSYEPNDAFLTETVMMVSRGCQNDITPNLWGSTMVEFGGMPGDVVTGTAEVTSSATFATFEPVLHAPTAVSVSGNEISGFVLTWTAPDNVATVYLNQYQIVVYQVAANGTETQTWSNWAAPYATEFTIGGMTFPNSYRIAIIPYSDYGAGLVGSTTYTPPNVRPVATLNSISVTGNSVAMNYTLSSVYGVWWNNMLFYDANQNFLGYCGSYGTGTYDCSLRSLPIFETISYDYQVFDPYSGWDSALSGTFVTGDVDRPNDATDVTFTPSYWGGTVSWTPPETNNARYWRVEAWTTDGTGEPYLATAQENWDPDATSMTMYAMNSDHQYKFILYAIDSSSVYSKGLKFTGTSKDPYPFITNANLTVSGNSVSATWTASANQGTLGWTQMTIYTVNGTFVEQCSDWTGEGSNGCWNGGLSLSTDYYALIQGYGWSTGAGGGVRIDFTTAAAYATSNYHDVAQTPDYMYDLASATDGTVWYRSTTGVHHVVNGVDSSIDVSSYLPTDVYVNRITGLPNGGVAFSTSGYGSNRWLDTGILYIDAQGVISYLGSGATNCAGMIVPYGDHSVVVSSWYGLTVIDLNDGSYNPLPGLGINEQMYVQLLPSNDGQIYFLESQNASLLHRYDGEVNGVAIFTDYAVSGFMDQGAVIVNGVMFNYSHPVWSDYTLTATDLATGVVTNYVNYWNALGAPRLLAITSTGDIVGAVDTTYWQLTVQALG</sequence>
<dbReference type="PANTHER" id="PTHR13817">
    <property type="entry name" value="TITIN"/>
    <property type="match status" value="1"/>
</dbReference>
<dbReference type="EMBL" id="CAFAAB010000031">
    <property type="protein sequence ID" value="CAB4779294.1"/>
    <property type="molecule type" value="Genomic_DNA"/>
</dbReference>
<dbReference type="Pfam" id="PF00041">
    <property type="entry name" value="fn3"/>
    <property type="match status" value="10"/>
</dbReference>
<evidence type="ECO:0000259" key="3">
    <source>
        <dbReference type="PROSITE" id="PS50853"/>
    </source>
</evidence>
<feature type="domain" description="Fibronectin type-III" evidence="3">
    <location>
        <begin position="797"/>
        <end position="892"/>
    </location>
</feature>
<feature type="domain" description="Fibronectin type-III" evidence="3">
    <location>
        <begin position="141"/>
        <end position="229"/>
    </location>
</feature>
<dbReference type="Gene3D" id="2.60.40.10">
    <property type="entry name" value="Immunoglobulins"/>
    <property type="match status" value="10"/>
</dbReference>
<feature type="domain" description="Fibronectin type-III" evidence="3">
    <location>
        <begin position="515"/>
        <end position="604"/>
    </location>
</feature>
<feature type="domain" description="Fibronectin type-III" evidence="3">
    <location>
        <begin position="423"/>
        <end position="514"/>
    </location>
</feature>
<feature type="domain" description="Fibronectin type-III" evidence="3">
    <location>
        <begin position="1144"/>
        <end position="1245"/>
    </location>
</feature>
<dbReference type="CDD" id="cd00063">
    <property type="entry name" value="FN3"/>
    <property type="match status" value="8"/>
</dbReference>
<dbReference type="SUPFAM" id="SSF49265">
    <property type="entry name" value="Fibronectin type III"/>
    <property type="match status" value="8"/>
</dbReference>
<gene>
    <name evidence="4" type="ORF">UFOPK2958_00417</name>
</gene>
<dbReference type="SUPFAM" id="SSF63829">
    <property type="entry name" value="Calcium-dependent phosphotriesterase"/>
    <property type="match status" value="1"/>
</dbReference>
<feature type="region of interest" description="Disordered" evidence="2">
    <location>
        <begin position="500"/>
        <end position="519"/>
    </location>
</feature>